<name>A0A6J8AWF5_MYTCO</name>
<dbReference type="AlphaFoldDB" id="A0A6J8AWF5"/>
<organism evidence="7 8">
    <name type="scientific">Mytilus coruscus</name>
    <name type="common">Sea mussel</name>
    <dbReference type="NCBI Taxonomy" id="42192"/>
    <lineage>
        <taxon>Eukaryota</taxon>
        <taxon>Metazoa</taxon>
        <taxon>Spiralia</taxon>
        <taxon>Lophotrochozoa</taxon>
        <taxon>Mollusca</taxon>
        <taxon>Bivalvia</taxon>
        <taxon>Autobranchia</taxon>
        <taxon>Pteriomorphia</taxon>
        <taxon>Mytilida</taxon>
        <taxon>Mytiloidea</taxon>
        <taxon>Mytilidae</taxon>
        <taxon>Mytilinae</taxon>
        <taxon>Mytilus</taxon>
    </lineage>
</organism>
<evidence type="ECO:0000256" key="1">
    <source>
        <dbReference type="ARBA" id="ARBA00003520"/>
    </source>
</evidence>
<dbReference type="FunFam" id="3.30.420.40:FF:000148">
    <property type="entry name" value="Actin, alpha skeletal muscle"/>
    <property type="match status" value="1"/>
</dbReference>
<gene>
    <name evidence="7" type="ORF">MCOR_11897</name>
</gene>
<keyword evidence="6" id="KW-0206">Cytoskeleton</keyword>
<dbReference type="InterPro" id="IPR004000">
    <property type="entry name" value="Actin"/>
</dbReference>
<keyword evidence="8" id="KW-1185">Reference proteome</keyword>
<dbReference type="OrthoDB" id="5132116at2759"/>
<evidence type="ECO:0000256" key="2">
    <source>
        <dbReference type="ARBA" id="ARBA00004245"/>
    </source>
</evidence>
<dbReference type="InterPro" id="IPR043129">
    <property type="entry name" value="ATPase_NBD"/>
</dbReference>
<evidence type="ECO:0000256" key="4">
    <source>
        <dbReference type="ARBA" id="ARBA00022741"/>
    </source>
</evidence>
<evidence type="ECO:0000313" key="7">
    <source>
        <dbReference type="EMBL" id="CAC5374558.1"/>
    </source>
</evidence>
<evidence type="ECO:0008006" key="9">
    <source>
        <dbReference type="Google" id="ProtNLM"/>
    </source>
</evidence>
<sequence>MSDYDDISPVVIDNGSGMTRAGFAGDEDPICVNSTSMDFKDNYVGDEAQKRRGVLSLDYPIEHGIVTNWDDMKLIWQDICNRCLDVPPEEHPCLFTEPPLHPKYIRNSQFCTQESNFLSSSQILPTGLPYRDINHADFIPVNQFTVPLPALIVMGNNRKSYNATDLGFVPCGILYSYQSTEPYDGRNCRIILLQFTKRK</sequence>
<dbReference type="EMBL" id="CACVKT020002020">
    <property type="protein sequence ID" value="CAC5374558.1"/>
    <property type="molecule type" value="Genomic_DNA"/>
</dbReference>
<dbReference type="SUPFAM" id="SSF53067">
    <property type="entry name" value="Actin-like ATPase domain"/>
    <property type="match status" value="1"/>
</dbReference>
<keyword evidence="3" id="KW-0963">Cytoplasm</keyword>
<comment type="subcellular location">
    <subcellularLocation>
        <location evidence="2">Cytoplasm</location>
        <location evidence="2">Cytoskeleton</location>
    </subcellularLocation>
</comment>
<protein>
    <recommendedName>
        <fullName evidence="9">ACTB_G1</fullName>
    </recommendedName>
</protein>
<dbReference type="PANTHER" id="PTHR11937">
    <property type="entry name" value="ACTIN"/>
    <property type="match status" value="1"/>
</dbReference>
<keyword evidence="5" id="KW-0067">ATP-binding</keyword>
<reference evidence="7 8" key="1">
    <citation type="submission" date="2020-06" db="EMBL/GenBank/DDBJ databases">
        <authorList>
            <person name="Li R."/>
            <person name="Bekaert M."/>
        </authorList>
    </citation>
    <scope>NUCLEOTIDE SEQUENCE [LARGE SCALE GENOMIC DNA]</scope>
    <source>
        <strain evidence="8">wild</strain>
    </source>
</reference>
<dbReference type="Pfam" id="PF00022">
    <property type="entry name" value="Actin"/>
    <property type="match status" value="1"/>
</dbReference>
<accession>A0A6J8AWF5</accession>
<dbReference type="PRINTS" id="PR00190">
    <property type="entry name" value="ACTIN"/>
</dbReference>
<dbReference type="PROSITE" id="PS00406">
    <property type="entry name" value="ACTINS_1"/>
    <property type="match status" value="1"/>
</dbReference>
<comment type="function">
    <text evidence="1">Actins are highly conserved proteins that are involved in various types of cell motility and are ubiquitously expressed in all eukaryotic cells.</text>
</comment>
<evidence type="ECO:0000256" key="3">
    <source>
        <dbReference type="ARBA" id="ARBA00022490"/>
    </source>
</evidence>
<dbReference type="GO" id="GO:0005856">
    <property type="term" value="C:cytoskeleton"/>
    <property type="evidence" value="ECO:0007669"/>
    <property type="project" value="UniProtKB-SubCell"/>
</dbReference>
<dbReference type="Proteomes" id="UP000507470">
    <property type="component" value="Unassembled WGS sequence"/>
</dbReference>
<dbReference type="Gene3D" id="3.30.420.40">
    <property type="match status" value="1"/>
</dbReference>
<proteinExistence type="predicted"/>
<dbReference type="GO" id="GO:0005524">
    <property type="term" value="F:ATP binding"/>
    <property type="evidence" value="ECO:0007669"/>
    <property type="project" value="UniProtKB-KW"/>
</dbReference>
<evidence type="ECO:0000313" key="8">
    <source>
        <dbReference type="Proteomes" id="UP000507470"/>
    </source>
</evidence>
<evidence type="ECO:0000256" key="5">
    <source>
        <dbReference type="ARBA" id="ARBA00022840"/>
    </source>
</evidence>
<evidence type="ECO:0000256" key="6">
    <source>
        <dbReference type="ARBA" id="ARBA00023212"/>
    </source>
</evidence>
<dbReference type="InterPro" id="IPR004001">
    <property type="entry name" value="Actin_CS"/>
</dbReference>
<keyword evidence="4" id="KW-0547">Nucleotide-binding</keyword>